<evidence type="ECO:0000313" key="8">
    <source>
        <dbReference type="EMBL" id="KAB2932936.1"/>
    </source>
</evidence>
<dbReference type="Pfam" id="PF02775">
    <property type="entry name" value="TPP_enzyme_C"/>
    <property type="match status" value="1"/>
</dbReference>
<dbReference type="Pfam" id="PF02776">
    <property type="entry name" value="TPP_enzyme_N"/>
    <property type="match status" value="1"/>
</dbReference>
<evidence type="ECO:0000259" key="7">
    <source>
        <dbReference type="Pfam" id="PF02776"/>
    </source>
</evidence>
<dbReference type="InterPro" id="IPR011766">
    <property type="entry name" value="TPP_enzyme_TPP-bd"/>
</dbReference>
<feature type="domain" description="Thiamine pyrophosphate enzyme N-terminal TPP-binding" evidence="7">
    <location>
        <begin position="8"/>
        <end position="123"/>
    </location>
</feature>
<evidence type="ECO:0000259" key="5">
    <source>
        <dbReference type="Pfam" id="PF00205"/>
    </source>
</evidence>
<dbReference type="GO" id="GO:0030976">
    <property type="term" value="F:thiamine pyrophosphate binding"/>
    <property type="evidence" value="ECO:0007669"/>
    <property type="project" value="InterPro"/>
</dbReference>
<evidence type="ECO:0000256" key="2">
    <source>
        <dbReference type="ARBA" id="ARBA00007812"/>
    </source>
</evidence>
<dbReference type="GO" id="GO:0050660">
    <property type="term" value="F:flavin adenine dinucleotide binding"/>
    <property type="evidence" value="ECO:0007669"/>
    <property type="project" value="TreeGrafter"/>
</dbReference>
<comment type="caution">
    <text evidence="8">The sequence shown here is derived from an EMBL/GenBank/DDBJ whole genome shotgun (WGS) entry which is preliminary data.</text>
</comment>
<evidence type="ECO:0000313" key="9">
    <source>
        <dbReference type="Proteomes" id="UP000460298"/>
    </source>
</evidence>
<feature type="domain" description="Thiamine pyrophosphate enzyme TPP-binding" evidence="6">
    <location>
        <begin position="401"/>
        <end position="560"/>
    </location>
</feature>
<dbReference type="Pfam" id="PF00205">
    <property type="entry name" value="TPP_enzyme_M"/>
    <property type="match status" value="1"/>
</dbReference>
<dbReference type="GO" id="GO:0009097">
    <property type="term" value="P:isoleucine biosynthetic process"/>
    <property type="evidence" value="ECO:0007669"/>
    <property type="project" value="TreeGrafter"/>
</dbReference>
<dbReference type="GO" id="GO:0009099">
    <property type="term" value="P:L-valine biosynthetic process"/>
    <property type="evidence" value="ECO:0007669"/>
    <property type="project" value="TreeGrafter"/>
</dbReference>
<organism evidence="8 9">
    <name type="scientific">Leptonema illini</name>
    <dbReference type="NCBI Taxonomy" id="183"/>
    <lineage>
        <taxon>Bacteria</taxon>
        <taxon>Pseudomonadati</taxon>
        <taxon>Spirochaetota</taxon>
        <taxon>Spirochaetia</taxon>
        <taxon>Leptospirales</taxon>
        <taxon>Leptospiraceae</taxon>
        <taxon>Leptonema</taxon>
    </lineage>
</organism>
<dbReference type="EMBL" id="WBUI01000007">
    <property type="protein sequence ID" value="KAB2932936.1"/>
    <property type="molecule type" value="Genomic_DNA"/>
</dbReference>
<dbReference type="InterPro" id="IPR045229">
    <property type="entry name" value="TPP_enz"/>
</dbReference>
<accession>A0A833H1Z5</accession>
<dbReference type="InterPro" id="IPR012000">
    <property type="entry name" value="Thiamin_PyroP_enz_cen_dom"/>
</dbReference>
<dbReference type="PANTHER" id="PTHR18968">
    <property type="entry name" value="THIAMINE PYROPHOSPHATE ENZYMES"/>
    <property type="match status" value="1"/>
</dbReference>
<dbReference type="Gene3D" id="3.40.50.970">
    <property type="match status" value="2"/>
</dbReference>
<protein>
    <submittedName>
        <fullName evidence="8">Thiamine pyrophosphate-binding protein</fullName>
    </submittedName>
</protein>
<dbReference type="GO" id="GO:0000287">
    <property type="term" value="F:magnesium ion binding"/>
    <property type="evidence" value="ECO:0007669"/>
    <property type="project" value="InterPro"/>
</dbReference>
<evidence type="ECO:0000256" key="3">
    <source>
        <dbReference type="ARBA" id="ARBA00023052"/>
    </source>
</evidence>
<sequence>MSAEEWSGGAVVARILKQEGVEKVFGIIDGTYFGFYSSVVKEKMELITPRHETSAAHMAASYARLTGKLGVCMASNGPGVANILPGLVVEQAEGNRVLLITSARRTGIMYPDRGGTYQCFDQVGVIGKIAKHSVAVPSFDRIPEILRMALRHCYEGRPGIVHVDIPENIMNGKVKASPDFRQPHRYRRTTPIMPSDEQIKQAAEMLISAELPVIHAGSGIYHAQAFQELEAVAELLHAPVTTSWAARGAFRDTSDLAIPMVDVQLNHRIRNAADVVLTLGSRIGETDWWGKAPYWKHPSQQKMIQVDQDGMILGANKPADLAILGDVKQFLLLLADELRQNVARIDVARRKRSLEQFAKYREKYRAKLDAALAKESQFVHPARAVAAVRDAVGDDAVLVADGGNTAIWANFYWPVRKAGTILSTFKFGMLGAGVAQALGAAVARPDKKICCLIGDGAMGFHPQEIETAVRHNLPVLYVVFCDRQWGMVKMNQSFTLRPWKMLLYKKLDPGENISADLGEIRFDRLAEAMGAHGEHVQRNEDLAAAIDRALRSGRPAVIHVDVDPVAHMWAPGLRYFKDMHLEPKGK</sequence>
<dbReference type="Gene3D" id="3.40.50.1220">
    <property type="entry name" value="TPP-binding domain"/>
    <property type="match status" value="1"/>
</dbReference>
<dbReference type="SUPFAM" id="SSF52467">
    <property type="entry name" value="DHS-like NAD/FAD-binding domain"/>
    <property type="match status" value="1"/>
</dbReference>
<reference evidence="8 9" key="1">
    <citation type="submission" date="2019-10" db="EMBL/GenBank/DDBJ databases">
        <title>Extracellular Electron Transfer in a Candidatus Methanoperedens spp. Enrichment Culture.</title>
        <authorList>
            <person name="Berger S."/>
            <person name="Rangel Shaw D."/>
            <person name="Berben T."/>
            <person name="In 'T Zandt M."/>
            <person name="Frank J."/>
            <person name="Reimann J."/>
            <person name="Jetten M.S.M."/>
            <person name="Welte C.U."/>
        </authorList>
    </citation>
    <scope>NUCLEOTIDE SEQUENCE [LARGE SCALE GENOMIC DNA]</scope>
    <source>
        <strain evidence="8">SB12</strain>
    </source>
</reference>
<gene>
    <name evidence="8" type="ORF">F9K24_08705</name>
</gene>
<comment type="similarity">
    <text evidence="2 4">Belongs to the TPP enzyme family.</text>
</comment>
<evidence type="ECO:0000256" key="1">
    <source>
        <dbReference type="ARBA" id="ARBA00001964"/>
    </source>
</evidence>
<dbReference type="PANTHER" id="PTHR18968:SF166">
    <property type="entry name" value="2-HYDROXYACYL-COA LYASE 2"/>
    <property type="match status" value="1"/>
</dbReference>
<dbReference type="GO" id="GO:0003984">
    <property type="term" value="F:acetolactate synthase activity"/>
    <property type="evidence" value="ECO:0007669"/>
    <property type="project" value="TreeGrafter"/>
</dbReference>
<dbReference type="CDD" id="cd02004">
    <property type="entry name" value="TPP_BZL_OCoD_HPCL"/>
    <property type="match status" value="1"/>
</dbReference>
<keyword evidence="3 4" id="KW-0786">Thiamine pyrophosphate</keyword>
<dbReference type="InterPro" id="IPR029035">
    <property type="entry name" value="DHS-like_NAD/FAD-binding_dom"/>
</dbReference>
<name>A0A833H1Z5_9LEPT</name>
<feature type="domain" description="Thiamine pyrophosphate enzyme central" evidence="5">
    <location>
        <begin position="199"/>
        <end position="331"/>
    </location>
</feature>
<proteinExistence type="inferred from homology"/>
<dbReference type="Proteomes" id="UP000460298">
    <property type="component" value="Unassembled WGS sequence"/>
</dbReference>
<evidence type="ECO:0000259" key="6">
    <source>
        <dbReference type="Pfam" id="PF02775"/>
    </source>
</evidence>
<evidence type="ECO:0000256" key="4">
    <source>
        <dbReference type="RuleBase" id="RU362132"/>
    </source>
</evidence>
<dbReference type="AlphaFoldDB" id="A0A833H1Z5"/>
<dbReference type="GO" id="GO:0005948">
    <property type="term" value="C:acetolactate synthase complex"/>
    <property type="evidence" value="ECO:0007669"/>
    <property type="project" value="TreeGrafter"/>
</dbReference>
<dbReference type="SUPFAM" id="SSF52518">
    <property type="entry name" value="Thiamin diphosphate-binding fold (THDP-binding)"/>
    <property type="match status" value="2"/>
</dbReference>
<dbReference type="InterPro" id="IPR029061">
    <property type="entry name" value="THDP-binding"/>
</dbReference>
<dbReference type="InterPro" id="IPR012001">
    <property type="entry name" value="Thiamin_PyroP_enz_TPP-bd_dom"/>
</dbReference>
<comment type="cofactor">
    <cofactor evidence="1">
        <name>thiamine diphosphate</name>
        <dbReference type="ChEBI" id="CHEBI:58937"/>
    </cofactor>
</comment>
<dbReference type="CDD" id="cd07035">
    <property type="entry name" value="TPP_PYR_POX_like"/>
    <property type="match status" value="1"/>
</dbReference>